<dbReference type="Proteomes" id="UP000001058">
    <property type="component" value="Unassembled WGS sequence"/>
</dbReference>
<dbReference type="RefSeq" id="XP_002947203.1">
    <property type="nucleotide sequence ID" value="XM_002947157.1"/>
</dbReference>
<feature type="region of interest" description="Disordered" evidence="4">
    <location>
        <begin position="511"/>
        <end position="575"/>
    </location>
</feature>
<evidence type="ECO:0000313" key="5">
    <source>
        <dbReference type="EMBL" id="EFJ51793.1"/>
    </source>
</evidence>
<feature type="compositionally biased region" description="Acidic residues" evidence="4">
    <location>
        <begin position="564"/>
        <end position="574"/>
    </location>
</feature>
<feature type="compositionally biased region" description="Polar residues" evidence="4">
    <location>
        <begin position="423"/>
        <end position="434"/>
    </location>
</feature>
<dbReference type="InterPro" id="IPR002110">
    <property type="entry name" value="Ankyrin_rpt"/>
</dbReference>
<keyword evidence="1" id="KW-0677">Repeat</keyword>
<accession>D8TL11</accession>
<evidence type="ECO:0000256" key="4">
    <source>
        <dbReference type="SAM" id="MobiDB-lite"/>
    </source>
</evidence>
<evidence type="ECO:0000313" key="6">
    <source>
        <dbReference type="Proteomes" id="UP000001058"/>
    </source>
</evidence>
<dbReference type="STRING" id="3068.D8TL11"/>
<evidence type="ECO:0000256" key="2">
    <source>
        <dbReference type="ARBA" id="ARBA00023043"/>
    </source>
</evidence>
<sequence>MGNFVSTTGGAFTPSDAFFLCEATRTGSLDIVRLFLKKNPALVYATDASEKSTPWHVAAAAGHDVVVRVLIDTTRANSLSNNFDPVSKVINKQNAKGQTPLMLACGGGHSICVRLLLESGALLLVADATGRSALHYAALHCRADGKGNDCVELLLAHMQQQLIAQGPAAAPPQVHANVIRKFADTGDMYGRTALHCAAWSGNTRAAHALWAVGADICARTETDCYDAELPCNNGTTPLHFAAMRGHQPVVVLLLAAWHRMATRPGSPLPRPAFARALLQPLKLHDPASLPLPGLPSAAAEGHEGQVPAKEAEAQGEKDQQDQGPEAQTTSSAPGQAAGEMEPAEAQLHNKVDGLKQQQPHGDRKVDSEERGTDQDKVGENTSGQDGAKEFSAGAGTCGEQRQQEDASDGVPAAPAAGEDQRAANRTSAPQSGPASESGRADGGGDDSSSQSVKSMDVTRSAPALELPPPPEPRAPAMDPRVMVDAYGMTPYTIACKRKQERGSMLIELLDPATDFGGDETPSEGDDGDGDRGSGAEGDGGDGEAAARGSSDLLRYSGKAYGADPDGDDDDDADSDAAAAGPLLLWEGVELVRDIAANPDSFFKLQQTVSLLQPQLEDDKPGAGDGRGRSAAGISDSGSGSTLPIGRAANAPSRLPVTTTTEVVPDCFLCPLTCKGKKFRSQYAHLYTALYGLRLQIDARDRVPQSLAPLDP</sequence>
<feature type="compositionally biased region" description="Acidic residues" evidence="4">
    <location>
        <begin position="516"/>
        <end position="528"/>
    </location>
</feature>
<dbReference type="PANTHER" id="PTHR24198:SF165">
    <property type="entry name" value="ANKYRIN REPEAT-CONTAINING PROTEIN-RELATED"/>
    <property type="match status" value="1"/>
</dbReference>
<dbReference type="Gene3D" id="1.25.40.20">
    <property type="entry name" value="Ankyrin repeat-containing domain"/>
    <property type="match status" value="3"/>
</dbReference>
<feature type="compositionally biased region" description="Polar residues" evidence="4">
    <location>
        <begin position="321"/>
        <end position="333"/>
    </location>
</feature>
<evidence type="ECO:0000256" key="3">
    <source>
        <dbReference type="PROSITE-ProRule" id="PRU00023"/>
    </source>
</evidence>
<feature type="compositionally biased region" description="Basic and acidic residues" evidence="4">
    <location>
        <begin position="309"/>
        <end position="320"/>
    </location>
</feature>
<feature type="region of interest" description="Disordered" evidence="4">
    <location>
        <begin position="615"/>
        <end position="646"/>
    </location>
</feature>
<dbReference type="GeneID" id="9620028"/>
<dbReference type="PANTHER" id="PTHR24198">
    <property type="entry name" value="ANKYRIN REPEAT AND PROTEIN KINASE DOMAIN-CONTAINING PROTEIN"/>
    <property type="match status" value="1"/>
</dbReference>
<keyword evidence="2 3" id="KW-0040">ANK repeat</keyword>
<feature type="compositionally biased region" description="Basic and acidic residues" evidence="4">
    <location>
        <begin position="616"/>
        <end position="627"/>
    </location>
</feature>
<feature type="compositionally biased region" description="Low complexity" evidence="4">
    <location>
        <begin position="288"/>
        <end position="299"/>
    </location>
</feature>
<feature type="repeat" description="ANK" evidence="3">
    <location>
        <begin position="96"/>
        <end position="128"/>
    </location>
</feature>
<name>D8TL11_VOLCA</name>
<dbReference type="PROSITE" id="PS50088">
    <property type="entry name" value="ANK_REPEAT"/>
    <property type="match status" value="3"/>
</dbReference>
<dbReference type="PROSITE" id="PS50297">
    <property type="entry name" value="ANK_REP_REGION"/>
    <property type="match status" value="3"/>
</dbReference>
<feature type="repeat" description="ANK" evidence="3">
    <location>
        <begin position="233"/>
        <end position="254"/>
    </location>
</feature>
<protein>
    <submittedName>
        <fullName evidence="5">Uncharacterized protein</fullName>
    </submittedName>
</protein>
<dbReference type="SMART" id="SM00248">
    <property type="entry name" value="ANK"/>
    <property type="match status" value="6"/>
</dbReference>
<dbReference type="eggNOG" id="KOG4177">
    <property type="taxonomic scope" value="Eukaryota"/>
</dbReference>
<feature type="repeat" description="ANK" evidence="3">
    <location>
        <begin position="189"/>
        <end position="221"/>
    </location>
</feature>
<dbReference type="SUPFAM" id="SSF48403">
    <property type="entry name" value="Ankyrin repeat"/>
    <property type="match status" value="1"/>
</dbReference>
<feature type="compositionally biased region" description="Low complexity" evidence="4">
    <location>
        <begin position="628"/>
        <end position="640"/>
    </location>
</feature>
<organism evidence="6">
    <name type="scientific">Volvox carteri f. nagariensis</name>
    <dbReference type="NCBI Taxonomy" id="3068"/>
    <lineage>
        <taxon>Eukaryota</taxon>
        <taxon>Viridiplantae</taxon>
        <taxon>Chlorophyta</taxon>
        <taxon>core chlorophytes</taxon>
        <taxon>Chlorophyceae</taxon>
        <taxon>CS clade</taxon>
        <taxon>Chlamydomonadales</taxon>
        <taxon>Volvocaceae</taxon>
        <taxon>Volvox</taxon>
    </lineage>
</organism>
<dbReference type="InParanoid" id="D8TL11"/>
<dbReference type="EMBL" id="GL378326">
    <property type="protein sequence ID" value="EFJ51793.1"/>
    <property type="molecule type" value="Genomic_DNA"/>
</dbReference>
<keyword evidence="6" id="KW-1185">Reference proteome</keyword>
<feature type="region of interest" description="Disordered" evidence="4">
    <location>
        <begin position="288"/>
        <end position="342"/>
    </location>
</feature>
<evidence type="ECO:0000256" key="1">
    <source>
        <dbReference type="ARBA" id="ARBA00022737"/>
    </source>
</evidence>
<dbReference type="OrthoDB" id="194358at2759"/>
<dbReference type="KEGG" id="vcn:VOLCADRAFT_87318"/>
<reference evidence="5 6" key="1">
    <citation type="journal article" date="2010" name="Science">
        <title>Genomic analysis of organismal complexity in the multicellular green alga Volvox carteri.</title>
        <authorList>
            <person name="Prochnik S.E."/>
            <person name="Umen J."/>
            <person name="Nedelcu A.M."/>
            <person name="Hallmann A."/>
            <person name="Miller S.M."/>
            <person name="Nishii I."/>
            <person name="Ferris P."/>
            <person name="Kuo A."/>
            <person name="Mitros T."/>
            <person name="Fritz-Laylin L.K."/>
            <person name="Hellsten U."/>
            <person name="Chapman J."/>
            <person name="Simakov O."/>
            <person name="Rensing S.A."/>
            <person name="Terry A."/>
            <person name="Pangilinan J."/>
            <person name="Kapitonov V."/>
            <person name="Jurka J."/>
            <person name="Salamov A."/>
            <person name="Shapiro H."/>
            <person name="Schmutz J."/>
            <person name="Grimwood J."/>
            <person name="Lindquist E."/>
            <person name="Lucas S."/>
            <person name="Grigoriev I.V."/>
            <person name="Schmitt R."/>
            <person name="Kirk D."/>
            <person name="Rokhsar D.S."/>
        </authorList>
    </citation>
    <scope>NUCLEOTIDE SEQUENCE [LARGE SCALE GENOMIC DNA]</scope>
    <source>
        <strain evidence="6">f. Nagariensis / Eve</strain>
    </source>
</reference>
<feature type="region of interest" description="Disordered" evidence="4">
    <location>
        <begin position="354"/>
        <end position="481"/>
    </location>
</feature>
<dbReference type="InterPro" id="IPR036770">
    <property type="entry name" value="Ankyrin_rpt-contain_sf"/>
</dbReference>
<feature type="compositionally biased region" description="Low complexity" evidence="4">
    <location>
        <begin position="446"/>
        <end position="455"/>
    </location>
</feature>
<gene>
    <name evidence="5" type="ORF">VOLCADRAFT_87318</name>
</gene>
<feature type="compositionally biased region" description="Basic and acidic residues" evidence="4">
    <location>
        <begin position="360"/>
        <end position="378"/>
    </location>
</feature>
<dbReference type="AlphaFoldDB" id="D8TL11"/>
<dbReference type="Pfam" id="PF12796">
    <property type="entry name" value="Ank_2"/>
    <property type="match status" value="2"/>
</dbReference>
<proteinExistence type="predicted"/>